<evidence type="ECO:0000313" key="3">
    <source>
        <dbReference type="EMBL" id="MBB5019301.1"/>
    </source>
</evidence>
<sequence length="273" mass="29545">MPNGPMSQSLNATTIAAQAILTYQNLPPEVASVQTAAKQFLDQTRPQIIRMQQDVLGTIEVATPTLNKARQILSSAQGNPTPEQIQQVSQLISSVQTNFQQLLPTVEATTQANTAFYNQMLEADRQLAVQSANLNAQKVQVQSQLDSYQSELQSIQSKMKYFGLLGLAGIPGLIAMGVLLGKAQSNVNDYSGKVNDLNQQLNQLNNSINQVSQLTQNTQVLVNATLPVRNAVNIVSSDITEILNDLQHANTAATMLFLNTALTELQVLANDAS</sequence>
<keyword evidence="2" id="KW-0812">Transmembrane</keyword>
<name>A0A840MVU8_9PROT</name>
<dbReference type="EMBL" id="JACHHY010000015">
    <property type="protein sequence ID" value="MBB5019301.1"/>
    <property type="molecule type" value="Genomic_DNA"/>
</dbReference>
<protein>
    <submittedName>
        <fullName evidence="3">Chromosome segregation ATPase</fullName>
    </submittedName>
</protein>
<dbReference type="Gene3D" id="1.20.1170.10">
    <property type="match status" value="1"/>
</dbReference>
<dbReference type="RefSeq" id="WP_184039915.1">
    <property type="nucleotide sequence ID" value="NZ_JACHHY010000015.1"/>
</dbReference>
<evidence type="ECO:0000256" key="1">
    <source>
        <dbReference type="SAM" id="Coils"/>
    </source>
</evidence>
<evidence type="ECO:0000313" key="4">
    <source>
        <dbReference type="Proteomes" id="UP000575898"/>
    </source>
</evidence>
<reference evidence="3 4" key="1">
    <citation type="submission" date="2020-08" db="EMBL/GenBank/DDBJ databases">
        <title>Genomic Encyclopedia of Type Strains, Phase IV (KMG-IV): sequencing the most valuable type-strain genomes for metagenomic binning, comparative biology and taxonomic classification.</title>
        <authorList>
            <person name="Goeker M."/>
        </authorList>
    </citation>
    <scope>NUCLEOTIDE SEQUENCE [LARGE SCALE GENOMIC DNA]</scope>
    <source>
        <strain evidence="3 4">DSM 27165</strain>
    </source>
</reference>
<comment type="caution">
    <text evidence="3">The sequence shown here is derived from an EMBL/GenBank/DDBJ whole genome shotgun (WGS) entry which is preliminary data.</text>
</comment>
<keyword evidence="4" id="KW-1185">Reference proteome</keyword>
<dbReference type="SUPFAM" id="SSF58100">
    <property type="entry name" value="Bacterial hemolysins"/>
    <property type="match status" value="1"/>
</dbReference>
<organism evidence="3 4">
    <name type="scientific">Chitinivorax tropicus</name>
    <dbReference type="NCBI Taxonomy" id="714531"/>
    <lineage>
        <taxon>Bacteria</taxon>
        <taxon>Pseudomonadati</taxon>
        <taxon>Pseudomonadota</taxon>
        <taxon>Betaproteobacteria</taxon>
        <taxon>Chitinivorax</taxon>
    </lineage>
</organism>
<keyword evidence="2" id="KW-0472">Membrane</keyword>
<keyword evidence="1" id="KW-0175">Coiled coil</keyword>
<accession>A0A840MVU8</accession>
<gene>
    <name evidence="3" type="ORF">HNQ59_002599</name>
</gene>
<proteinExistence type="predicted"/>
<dbReference type="AlphaFoldDB" id="A0A840MVU8"/>
<feature type="coiled-coil region" evidence="1">
    <location>
        <begin position="131"/>
        <end position="217"/>
    </location>
</feature>
<dbReference type="Proteomes" id="UP000575898">
    <property type="component" value="Unassembled WGS sequence"/>
</dbReference>
<feature type="transmembrane region" description="Helical" evidence="2">
    <location>
        <begin position="161"/>
        <end position="181"/>
    </location>
</feature>
<keyword evidence="2" id="KW-1133">Transmembrane helix</keyword>
<evidence type="ECO:0000256" key="2">
    <source>
        <dbReference type="SAM" id="Phobius"/>
    </source>
</evidence>